<evidence type="ECO:0000256" key="4">
    <source>
        <dbReference type="ARBA" id="ARBA00022692"/>
    </source>
</evidence>
<dbReference type="RefSeq" id="WP_110401122.1">
    <property type="nucleotide sequence ID" value="NZ_QJJS01000010.1"/>
</dbReference>
<gene>
    <name evidence="13" type="ORF">C7444_110104</name>
</gene>
<evidence type="ECO:0000256" key="1">
    <source>
        <dbReference type="ARBA" id="ARBA00004382"/>
    </source>
</evidence>
<keyword evidence="3" id="KW-0997">Cell inner membrane</keyword>
<evidence type="ECO:0000256" key="2">
    <source>
        <dbReference type="ARBA" id="ARBA00022475"/>
    </source>
</evidence>
<comment type="subcellular location">
    <subcellularLocation>
        <location evidence="1">Cell inner membrane</location>
        <topology evidence="1">Single-pass type II membrane protein</topology>
        <orientation evidence="1">Periplasmic side</orientation>
    </subcellularLocation>
</comment>
<dbReference type="SUPFAM" id="SSF54534">
    <property type="entry name" value="FKBP-like"/>
    <property type="match status" value="1"/>
</dbReference>
<dbReference type="SUPFAM" id="SSF109998">
    <property type="entry name" value="Triger factor/SurA peptide-binding domain-like"/>
    <property type="match status" value="1"/>
</dbReference>
<keyword evidence="2" id="KW-1003">Cell membrane</keyword>
<dbReference type="InterPro" id="IPR052029">
    <property type="entry name" value="PpiD_chaperone"/>
</dbReference>
<feature type="domain" description="PpiC" evidence="12">
    <location>
        <begin position="266"/>
        <end position="369"/>
    </location>
</feature>
<evidence type="ECO:0000313" key="14">
    <source>
        <dbReference type="Proteomes" id="UP000247811"/>
    </source>
</evidence>
<dbReference type="PROSITE" id="PS50198">
    <property type="entry name" value="PPIC_PPIASE_2"/>
    <property type="match status" value="1"/>
</dbReference>
<evidence type="ECO:0000256" key="3">
    <source>
        <dbReference type="ARBA" id="ARBA00022519"/>
    </source>
</evidence>
<protein>
    <recommendedName>
        <fullName evidence="9">Periplasmic chaperone PpiD</fullName>
    </recommendedName>
    <alternativeName>
        <fullName evidence="10">Periplasmic folding chaperone</fullName>
    </alternativeName>
</protein>
<dbReference type="GO" id="GO:0003755">
    <property type="term" value="F:peptidyl-prolyl cis-trans isomerase activity"/>
    <property type="evidence" value="ECO:0007669"/>
    <property type="project" value="UniProtKB-KW"/>
</dbReference>
<keyword evidence="14" id="KW-1185">Reference proteome</keyword>
<proteinExistence type="inferred from homology"/>
<evidence type="ECO:0000256" key="6">
    <source>
        <dbReference type="ARBA" id="ARBA00023136"/>
    </source>
</evidence>
<reference evidence="13 14" key="1">
    <citation type="submission" date="2018-05" db="EMBL/GenBank/DDBJ databases">
        <title>Genomic Encyclopedia of Type Strains, Phase IV (KMG-IV): sequencing the most valuable type-strain genomes for metagenomic binning, comparative biology and taxonomic classification.</title>
        <authorList>
            <person name="Goeker M."/>
        </authorList>
    </citation>
    <scope>NUCLEOTIDE SEQUENCE [LARGE SCALE GENOMIC DNA]</scope>
    <source>
        <strain evidence="13 14">DSM 566</strain>
    </source>
</reference>
<dbReference type="InterPro" id="IPR000297">
    <property type="entry name" value="PPIase_PpiC"/>
</dbReference>
<dbReference type="PANTHER" id="PTHR47529">
    <property type="entry name" value="PEPTIDYL-PROLYL CIS-TRANS ISOMERASE D"/>
    <property type="match status" value="1"/>
</dbReference>
<dbReference type="Gene3D" id="3.10.50.40">
    <property type="match status" value="1"/>
</dbReference>
<comment type="similarity">
    <text evidence="8">Belongs to the PpiD chaperone family.</text>
</comment>
<keyword evidence="6" id="KW-0472">Membrane</keyword>
<sequence length="638" mass="70252">MFDFVRRHNRIFQGALLVLIVPSFVAFGIQGYDSFSDEKQEVAKVNGRSISKTELDAALRSQLERLQTQMPGMDPKLLDSPELRARALDALVRERLMFDAAVGLHLLPTDERLDRLFKTDPQFAALRNADGSLKRELLQARGLTSEQFAAQLRQELAMRQVTSGVTDTSFGAQTVASRAVDAFFQQREIQFARFDTSAELAKVQVSDAELQAYYDDPAHQARLMSPESADIEYLVLDLPAVARSVTVTDDELRSYYKENQARYSTPEERRASHILIKAEAGAGAEARTQARQRAEALLAELRKNPASFAELARKQSEDPGSATRGGDLDWFARGAMVKPFEDAVFALKKGELSAVVESDFGYHVIELTDLRGGGQRSFEAVRTEIEAEVRQQLAQRRFVELAEQFTNLVEQEDSLKPVAERLKLELGQASAVSRQVRPDAKGPLAEQKLIDLVFAASTLDGKRNSEPLDLGGNRMAAVHVLTHRPAAKRALAEAREQVRQQVAQAKATQAARQLGESRLAQWKSKPQEAAAALSAAVVVSRQQARELPQALVDAALRAPIVEGGSWVGVDLGQAGYAVVRMNKVLPAAAEITRDAARVRAQYTQLWAAAEAQAYEAALKQRFKVSVKPLAAAAPESDR</sequence>
<evidence type="ECO:0000259" key="12">
    <source>
        <dbReference type="PROSITE" id="PS50198"/>
    </source>
</evidence>
<keyword evidence="7" id="KW-0143">Chaperone</keyword>
<dbReference type="OrthoDB" id="9812372at2"/>
<evidence type="ECO:0000256" key="5">
    <source>
        <dbReference type="ARBA" id="ARBA00022989"/>
    </source>
</evidence>
<dbReference type="Gene3D" id="1.10.4030.10">
    <property type="entry name" value="Porin chaperone SurA, peptide-binding domain"/>
    <property type="match status" value="1"/>
</dbReference>
<keyword evidence="4" id="KW-0812">Transmembrane</keyword>
<dbReference type="PANTHER" id="PTHR47529:SF1">
    <property type="entry name" value="PERIPLASMIC CHAPERONE PPID"/>
    <property type="match status" value="1"/>
</dbReference>
<dbReference type="AlphaFoldDB" id="A0A318GZX2"/>
<dbReference type="GO" id="GO:0005886">
    <property type="term" value="C:plasma membrane"/>
    <property type="evidence" value="ECO:0007669"/>
    <property type="project" value="UniProtKB-SubCell"/>
</dbReference>
<keyword evidence="5" id="KW-1133">Transmembrane helix</keyword>
<evidence type="ECO:0000256" key="10">
    <source>
        <dbReference type="ARBA" id="ARBA00042775"/>
    </source>
</evidence>
<evidence type="ECO:0000313" key="13">
    <source>
        <dbReference type="EMBL" id="PXW95258.1"/>
    </source>
</evidence>
<accession>A0A318GZX2</accession>
<evidence type="ECO:0000256" key="8">
    <source>
        <dbReference type="ARBA" id="ARBA00038408"/>
    </source>
</evidence>
<dbReference type="Proteomes" id="UP000247811">
    <property type="component" value="Unassembled WGS sequence"/>
</dbReference>
<keyword evidence="11 13" id="KW-0413">Isomerase</keyword>
<dbReference type="InterPro" id="IPR027304">
    <property type="entry name" value="Trigger_fact/SurA_dom_sf"/>
</dbReference>
<organism evidence="13 14">
    <name type="scientific">Sphaerotilus hippei</name>
    <dbReference type="NCBI Taxonomy" id="744406"/>
    <lineage>
        <taxon>Bacteria</taxon>
        <taxon>Pseudomonadati</taxon>
        <taxon>Pseudomonadota</taxon>
        <taxon>Betaproteobacteria</taxon>
        <taxon>Burkholderiales</taxon>
        <taxon>Sphaerotilaceae</taxon>
        <taxon>Sphaerotilus</taxon>
    </lineage>
</organism>
<keyword evidence="11" id="KW-0697">Rotamase</keyword>
<dbReference type="EMBL" id="QJJS01000010">
    <property type="protein sequence ID" value="PXW95258.1"/>
    <property type="molecule type" value="Genomic_DNA"/>
</dbReference>
<evidence type="ECO:0000256" key="9">
    <source>
        <dbReference type="ARBA" id="ARBA00040743"/>
    </source>
</evidence>
<dbReference type="Pfam" id="PF13624">
    <property type="entry name" value="SurA_N_3"/>
    <property type="match status" value="1"/>
</dbReference>
<dbReference type="Pfam" id="PF13616">
    <property type="entry name" value="Rotamase_3"/>
    <property type="match status" value="1"/>
</dbReference>
<evidence type="ECO:0000256" key="11">
    <source>
        <dbReference type="PROSITE-ProRule" id="PRU00278"/>
    </source>
</evidence>
<evidence type="ECO:0000256" key="7">
    <source>
        <dbReference type="ARBA" id="ARBA00023186"/>
    </source>
</evidence>
<comment type="caution">
    <text evidence="13">The sequence shown here is derived from an EMBL/GenBank/DDBJ whole genome shotgun (WGS) entry which is preliminary data.</text>
</comment>
<name>A0A318GZX2_9BURK</name>
<dbReference type="InterPro" id="IPR046357">
    <property type="entry name" value="PPIase_dom_sf"/>
</dbReference>